<evidence type="ECO:0000313" key="3">
    <source>
        <dbReference type="Proteomes" id="UP000295096"/>
    </source>
</evidence>
<reference evidence="2 3" key="1">
    <citation type="journal article" date="2016" name="J. Microbiol.">
        <title>Dankookia rubra gen. nov., sp. nov., an alphaproteobacterium isolated from sediment of a shallow stream.</title>
        <authorList>
            <person name="Kim W.H."/>
            <person name="Kim D.H."/>
            <person name="Kang K."/>
            <person name="Ahn T.Y."/>
        </authorList>
    </citation>
    <scope>NUCLEOTIDE SEQUENCE [LARGE SCALE GENOMIC DNA]</scope>
    <source>
        <strain evidence="2 3">JCM30602</strain>
    </source>
</reference>
<keyword evidence="3" id="KW-1185">Reference proteome</keyword>
<dbReference type="EMBL" id="SMSJ01000012">
    <property type="protein sequence ID" value="TDH62349.1"/>
    <property type="molecule type" value="Genomic_DNA"/>
</dbReference>
<protein>
    <recommendedName>
        <fullName evidence="1">REase AHJR-like domain-containing protein</fullName>
    </recommendedName>
</protein>
<dbReference type="RefSeq" id="WP_090567624.1">
    <property type="nucleotide sequence ID" value="NZ_SMSJ01000012.1"/>
</dbReference>
<proteinExistence type="predicted"/>
<dbReference type="Proteomes" id="UP000295096">
    <property type="component" value="Unassembled WGS sequence"/>
</dbReference>
<dbReference type="Pfam" id="PF18743">
    <property type="entry name" value="AHJR-like"/>
    <property type="match status" value="1"/>
</dbReference>
<evidence type="ECO:0000313" key="2">
    <source>
        <dbReference type="EMBL" id="TDH62349.1"/>
    </source>
</evidence>
<dbReference type="AlphaFoldDB" id="A0A4R5QHX1"/>
<feature type="domain" description="REase AHJR-like" evidence="1">
    <location>
        <begin position="1"/>
        <end position="119"/>
    </location>
</feature>
<organism evidence="2 3">
    <name type="scientific">Dankookia rubra</name>
    <dbReference type="NCBI Taxonomy" id="1442381"/>
    <lineage>
        <taxon>Bacteria</taxon>
        <taxon>Pseudomonadati</taxon>
        <taxon>Pseudomonadota</taxon>
        <taxon>Alphaproteobacteria</taxon>
        <taxon>Acetobacterales</taxon>
        <taxon>Roseomonadaceae</taxon>
        <taxon>Dankookia</taxon>
    </lineage>
</organism>
<gene>
    <name evidence="2" type="ORF">E2C06_12130</name>
</gene>
<accession>A0A4R5QHX1</accession>
<evidence type="ECO:0000259" key="1">
    <source>
        <dbReference type="Pfam" id="PF18743"/>
    </source>
</evidence>
<comment type="caution">
    <text evidence="2">The sequence shown here is derived from an EMBL/GenBank/DDBJ whole genome shotgun (WGS) entry which is preliminary data.</text>
</comment>
<dbReference type="InterPro" id="IPR040902">
    <property type="entry name" value="AHJR-like"/>
</dbReference>
<sequence length="216" mass="23782">MSASSSRIEEAALQAVVPSLEAEGFQVFVQPTRRMLPSFMERYQPDAIAVRPDKKVALEVLANSAQTGGYRERVTRLQAMFADHPDWEFRVIYAPESDAAEDIPVSPREAIEELLARVEAAYDAMGPAAALLAAWAAFEAAARALAPNVYGRPQPTSRLIEGLAGEGYITPDEADIIRQVSRFRVQIAHGRLDLVPAREHVDGLIRITREMLSQLA</sequence>
<name>A0A4R5QHX1_9PROT</name>
<dbReference type="OrthoDB" id="8220232at2"/>